<keyword evidence="2" id="KW-0449">Lipoprotein</keyword>
<keyword evidence="3" id="KW-1185">Reference proteome</keyword>
<dbReference type="PROSITE" id="PS51257">
    <property type="entry name" value="PROKAR_LIPOPROTEIN"/>
    <property type="match status" value="1"/>
</dbReference>
<comment type="caution">
    <text evidence="2">The sequence shown here is derived from an EMBL/GenBank/DDBJ whole genome shotgun (WGS) entry which is preliminary data.</text>
</comment>
<feature type="chain" id="PRO_5045613361" evidence="1">
    <location>
        <begin position="20"/>
        <end position="208"/>
    </location>
</feature>
<sequence>MRKSIVVSAVLLSSAIALSGCMSKTGDVGNKNIRNNSVRENAMRGYAADEYGLRSGSTTRRFARDEDNEQNRIYGKQKINNNVIGMHGNSRIETSDRVANKIAAIPGIDSAYVMMTDHNAYVAVKEKDKANSGQAAMTDGMKDKIAQQVRALSPSVENVYVSANPDFTGRMEGYMRDVRAGHPIQGFLNEFNALVERIFPAPSGTRAR</sequence>
<proteinExistence type="predicted"/>
<protein>
    <submittedName>
        <fullName evidence="2">YhcN/YlaJ family sporulation lipoprotein</fullName>
    </submittedName>
</protein>
<dbReference type="Pfam" id="PF09580">
    <property type="entry name" value="Spore_YhcN_YlaJ"/>
    <property type="match status" value="1"/>
</dbReference>
<keyword evidence="1" id="KW-0732">Signal</keyword>
<evidence type="ECO:0000313" key="2">
    <source>
        <dbReference type="EMBL" id="MFC4304562.1"/>
    </source>
</evidence>
<accession>A0ABV8SC72</accession>
<dbReference type="InterPro" id="IPR019076">
    <property type="entry name" value="Spore_lipoprot_YhcN/YlaJ-like"/>
</dbReference>
<dbReference type="Proteomes" id="UP001595755">
    <property type="component" value="Unassembled WGS sequence"/>
</dbReference>
<feature type="signal peptide" evidence="1">
    <location>
        <begin position="1"/>
        <end position="19"/>
    </location>
</feature>
<gene>
    <name evidence="2" type="ORF">ACFO1S_14125</name>
</gene>
<dbReference type="InterPro" id="IPR014247">
    <property type="entry name" value="Spore_lipoprot_YhcN/YlaJ"/>
</dbReference>
<dbReference type="RefSeq" id="WP_204604759.1">
    <property type="nucleotide sequence ID" value="NZ_JBHSED010000029.1"/>
</dbReference>
<evidence type="ECO:0000313" key="3">
    <source>
        <dbReference type="Proteomes" id="UP001595755"/>
    </source>
</evidence>
<dbReference type="EMBL" id="JBHSED010000029">
    <property type="protein sequence ID" value="MFC4304562.1"/>
    <property type="molecule type" value="Genomic_DNA"/>
</dbReference>
<organism evidence="2 3">
    <name type="scientific">Cohnella boryungensis</name>
    <dbReference type="NCBI Taxonomy" id="768479"/>
    <lineage>
        <taxon>Bacteria</taxon>
        <taxon>Bacillati</taxon>
        <taxon>Bacillota</taxon>
        <taxon>Bacilli</taxon>
        <taxon>Bacillales</taxon>
        <taxon>Paenibacillaceae</taxon>
        <taxon>Cohnella</taxon>
    </lineage>
</organism>
<dbReference type="NCBIfam" id="TIGR02898">
    <property type="entry name" value="spore_YhcN_YlaJ"/>
    <property type="match status" value="1"/>
</dbReference>
<evidence type="ECO:0000256" key="1">
    <source>
        <dbReference type="SAM" id="SignalP"/>
    </source>
</evidence>
<reference evidence="3" key="1">
    <citation type="journal article" date="2019" name="Int. J. Syst. Evol. Microbiol.">
        <title>The Global Catalogue of Microorganisms (GCM) 10K type strain sequencing project: providing services to taxonomists for standard genome sequencing and annotation.</title>
        <authorList>
            <consortium name="The Broad Institute Genomics Platform"/>
            <consortium name="The Broad Institute Genome Sequencing Center for Infectious Disease"/>
            <person name="Wu L."/>
            <person name="Ma J."/>
        </authorList>
    </citation>
    <scope>NUCLEOTIDE SEQUENCE [LARGE SCALE GENOMIC DNA]</scope>
    <source>
        <strain evidence="3">CGMCC 4.1641</strain>
    </source>
</reference>
<name>A0ABV8SC72_9BACL</name>